<name>A0A1H3I1T6_9GAMM</name>
<gene>
    <name evidence="2" type="ORF">SAMN05421643_105138</name>
</gene>
<dbReference type="RefSeq" id="WP_086183287.1">
    <property type="nucleotide sequence ID" value="NZ_FNPK01000005.1"/>
</dbReference>
<evidence type="ECO:0000313" key="3">
    <source>
        <dbReference type="Proteomes" id="UP000199035"/>
    </source>
</evidence>
<dbReference type="Proteomes" id="UP000199035">
    <property type="component" value="Unassembled WGS sequence"/>
</dbReference>
<sequence>MLNNTYIFFGVILGLTIANVAGAATTSMNNDRLSYLIQRVDYQRTNDSLEKSENQLLGRASWNIQCWVKSSEGTKICTMRKNHITVMRMNDNYSLSVGMKHEKNSITLLKVDNNSIWQTREGLYRDAQTIIDQFKRGFEVKTEFNAFNTAKPVVNEVSLIGFSDAFNDMQQQYNKLDHLDSQRRF</sequence>
<keyword evidence="3" id="KW-1185">Reference proteome</keyword>
<organism evidence="2 3">
    <name type="scientific">Acinetobacter kyonggiensis</name>
    <dbReference type="NCBI Taxonomy" id="595670"/>
    <lineage>
        <taxon>Bacteria</taxon>
        <taxon>Pseudomonadati</taxon>
        <taxon>Pseudomonadota</taxon>
        <taxon>Gammaproteobacteria</taxon>
        <taxon>Moraxellales</taxon>
        <taxon>Moraxellaceae</taxon>
        <taxon>Acinetobacter</taxon>
    </lineage>
</organism>
<evidence type="ECO:0000256" key="1">
    <source>
        <dbReference type="SAM" id="SignalP"/>
    </source>
</evidence>
<protein>
    <recommendedName>
        <fullName evidence="4">DUF4468 domain-containing protein</fullName>
    </recommendedName>
</protein>
<evidence type="ECO:0008006" key="4">
    <source>
        <dbReference type="Google" id="ProtNLM"/>
    </source>
</evidence>
<proteinExistence type="predicted"/>
<keyword evidence="1" id="KW-0732">Signal</keyword>
<feature type="chain" id="PRO_5011547176" description="DUF4468 domain-containing protein" evidence="1">
    <location>
        <begin position="24"/>
        <end position="185"/>
    </location>
</feature>
<dbReference type="AlphaFoldDB" id="A0A1H3I1T6"/>
<reference evidence="3" key="1">
    <citation type="submission" date="2016-10" db="EMBL/GenBank/DDBJ databases">
        <authorList>
            <person name="Varghese N."/>
            <person name="Submissions S."/>
        </authorList>
    </citation>
    <scope>NUCLEOTIDE SEQUENCE [LARGE SCALE GENOMIC DNA]</scope>
    <source>
        <strain evidence="3">ANC 5109</strain>
    </source>
</reference>
<feature type="signal peptide" evidence="1">
    <location>
        <begin position="1"/>
        <end position="23"/>
    </location>
</feature>
<evidence type="ECO:0000313" key="2">
    <source>
        <dbReference type="EMBL" id="SDY21068.1"/>
    </source>
</evidence>
<accession>A0A1H3I1T6</accession>
<dbReference type="EMBL" id="FNPK01000005">
    <property type="protein sequence ID" value="SDY21068.1"/>
    <property type="molecule type" value="Genomic_DNA"/>
</dbReference>